<proteinExistence type="predicted"/>
<sequence length="148" mass="15143">MPASLATPGWSGPLLIQAELAPRTSLPALPERASAYLGAGLFFTLLVGSESARAQIGCASRTLASCKSLGRSCCTASVRHRRLATRLVCSALILVPLRAGTGAGTGAAPGAAPRVSCVFLSACPCCRVSSQALLQFPRSLRAGSGRFI</sequence>
<name>A0AAV2J4Q2_KNICA</name>
<gene>
    <name evidence="1" type="ORF">KC01_LOCUS4597</name>
    <name evidence="2" type="ORF">KC01_LOCUS4616</name>
</gene>
<dbReference type="EMBL" id="OZ035833">
    <property type="protein sequence ID" value="CAL1572575.1"/>
    <property type="molecule type" value="Genomic_DNA"/>
</dbReference>
<organism evidence="2 3">
    <name type="scientific">Knipowitschia caucasica</name>
    <name type="common">Caucasian dwarf goby</name>
    <name type="synonym">Pomatoschistus caucasicus</name>
    <dbReference type="NCBI Taxonomy" id="637954"/>
    <lineage>
        <taxon>Eukaryota</taxon>
        <taxon>Metazoa</taxon>
        <taxon>Chordata</taxon>
        <taxon>Craniata</taxon>
        <taxon>Vertebrata</taxon>
        <taxon>Euteleostomi</taxon>
        <taxon>Actinopterygii</taxon>
        <taxon>Neopterygii</taxon>
        <taxon>Teleostei</taxon>
        <taxon>Neoteleostei</taxon>
        <taxon>Acanthomorphata</taxon>
        <taxon>Gobiaria</taxon>
        <taxon>Gobiiformes</taxon>
        <taxon>Gobioidei</taxon>
        <taxon>Gobiidae</taxon>
        <taxon>Gobiinae</taxon>
        <taxon>Knipowitschia</taxon>
    </lineage>
</organism>
<protein>
    <submittedName>
        <fullName evidence="2">Uncharacterized protein</fullName>
    </submittedName>
</protein>
<dbReference type="AlphaFoldDB" id="A0AAV2J4Q2"/>
<accession>A0AAV2J4Q2</accession>
<reference evidence="2 3" key="1">
    <citation type="submission" date="2024-04" db="EMBL/GenBank/DDBJ databases">
        <authorList>
            <person name="Waldvogel A.-M."/>
            <person name="Schoenle A."/>
        </authorList>
    </citation>
    <scope>NUCLEOTIDE SEQUENCE [LARGE SCALE GENOMIC DNA]</scope>
</reference>
<evidence type="ECO:0000313" key="3">
    <source>
        <dbReference type="Proteomes" id="UP001497482"/>
    </source>
</evidence>
<dbReference type="EMBL" id="OZ035833">
    <property type="protein sequence ID" value="CAL1572596.1"/>
    <property type="molecule type" value="Genomic_DNA"/>
</dbReference>
<evidence type="ECO:0000313" key="1">
    <source>
        <dbReference type="EMBL" id="CAL1572575.1"/>
    </source>
</evidence>
<dbReference type="Proteomes" id="UP001497482">
    <property type="component" value="Chromosome 11"/>
</dbReference>
<keyword evidence="3" id="KW-1185">Reference proteome</keyword>
<evidence type="ECO:0000313" key="2">
    <source>
        <dbReference type="EMBL" id="CAL1572596.1"/>
    </source>
</evidence>